<dbReference type="SUPFAM" id="SSF53335">
    <property type="entry name" value="S-adenosyl-L-methionine-dependent methyltransferases"/>
    <property type="match status" value="1"/>
</dbReference>
<dbReference type="Gene3D" id="3.40.50.150">
    <property type="entry name" value="Vaccinia Virus protein VP39"/>
    <property type="match status" value="1"/>
</dbReference>
<proteinExistence type="predicted"/>
<protein>
    <submittedName>
        <fullName evidence="1">Class I SAM-dependent methyltransferase</fullName>
    </submittedName>
</protein>
<dbReference type="EMBL" id="VOOS01000001">
    <property type="protein sequence ID" value="TXB66913.1"/>
    <property type="molecule type" value="Genomic_DNA"/>
</dbReference>
<dbReference type="GO" id="GO:0032259">
    <property type="term" value="P:methylation"/>
    <property type="evidence" value="ECO:0007669"/>
    <property type="project" value="UniProtKB-KW"/>
</dbReference>
<dbReference type="InterPro" id="IPR029063">
    <property type="entry name" value="SAM-dependent_MTases_sf"/>
</dbReference>
<dbReference type="GO" id="GO:0008168">
    <property type="term" value="F:methyltransferase activity"/>
    <property type="evidence" value="ECO:0007669"/>
    <property type="project" value="UniProtKB-KW"/>
</dbReference>
<sequence length="270" mass="31046">MSKLNKLIQAVKILAQKPYMINKVIDNEDVHQDEVLKIGTQYKEGIPTIDLTEVLPNFNETINPYSFLDGGSLLTDLALLKGLAKKYTDCTYFEIGTWRGESVANVAEMAKQCFTLNLPDERLREIGLREEYISQQSFYSKNLTNVTHLKGDSNIFDFSPYYGKCDVIFIDGDHHYDAVKRDTALAYQLIKDETSVIVWHDYAHTPETVRWDVFRGILEGTPKDKRKNLYHVSNTMCAIYSTTQYNELDKSKLIIPTKKFEVNLKTHSIL</sequence>
<dbReference type="OrthoDB" id="5464618at2"/>
<evidence type="ECO:0000313" key="2">
    <source>
        <dbReference type="Proteomes" id="UP000321721"/>
    </source>
</evidence>
<dbReference type="RefSeq" id="WP_147097969.1">
    <property type="nucleotide sequence ID" value="NZ_VOOS01000001.1"/>
</dbReference>
<dbReference type="Pfam" id="PF13578">
    <property type="entry name" value="Methyltransf_24"/>
    <property type="match status" value="1"/>
</dbReference>
<evidence type="ECO:0000313" key="1">
    <source>
        <dbReference type="EMBL" id="TXB66913.1"/>
    </source>
</evidence>
<keyword evidence="1" id="KW-0489">Methyltransferase</keyword>
<comment type="caution">
    <text evidence="1">The sequence shown here is derived from an EMBL/GenBank/DDBJ whole genome shotgun (WGS) entry which is preliminary data.</text>
</comment>
<keyword evidence="1" id="KW-0808">Transferase</keyword>
<keyword evidence="2" id="KW-1185">Reference proteome</keyword>
<accession>A0A5C6RXL9</accession>
<gene>
    <name evidence="1" type="ORF">FRY74_01655</name>
</gene>
<dbReference type="Proteomes" id="UP000321721">
    <property type="component" value="Unassembled WGS sequence"/>
</dbReference>
<dbReference type="AlphaFoldDB" id="A0A5C6RXL9"/>
<reference evidence="1 2" key="1">
    <citation type="submission" date="2019-08" db="EMBL/GenBank/DDBJ databases">
        <title>Genome of Vicingus serpentipes NCIMB 15042.</title>
        <authorList>
            <person name="Bowman J.P."/>
        </authorList>
    </citation>
    <scope>NUCLEOTIDE SEQUENCE [LARGE SCALE GENOMIC DNA]</scope>
    <source>
        <strain evidence="1 2">NCIMB 15042</strain>
    </source>
</reference>
<organism evidence="1 2">
    <name type="scientific">Vicingus serpentipes</name>
    <dbReference type="NCBI Taxonomy" id="1926625"/>
    <lineage>
        <taxon>Bacteria</taxon>
        <taxon>Pseudomonadati</taxon>
        <taxon>Bacteroidota</taxon>
        <taxon>Flavobacteriia</taxon>
        <taxon>Flavobacteriales</taxon>
        <taxon>Vicingaceae</taxon>
        <taxon>Vicingus</taxon>
    </lineage>
</organism>
<name>A0A5C6RXL9_9FLAO</name>